<dbReference type="InterPro" id="IPR050764">
    <property type="entry name" value="CbbQ/NirQ/NorQ/GpvN"/>
</dbReference>
<evidence type="ECO:0000256" key="3">
    <source>
        <dbReference type="ARBA" id="ARBA00022840"/>
    </source>
</evidence>
<dbReference type="Proteomes" id="UP000649617">
    <property type="component" value="Unassembled WGS sequence"/>
</dbReference>
<evidence type="ECO:0000256" key="6">
    <source>
        <dbReference type="SAM" id="Phobius"/>
    </source>
</evidence>
<dbReference type="EMBL" id="CAJNIZ010011112">
    <property type="protein sequence ID" value="CAE7311570.1"/>
    <property type="molecule type" value="Genomic_DNA"/>
</dbReference>
<keyword evidence="6" id="KW-0812">Transmembrane</keyword>
<dbReference type="Pfam" id="PF01663">
    <property type="entry name" value="Phosphodiest"/>
    <property type="match status" value="1"/>
</dbReference>
<feature type="repeat" description="TPR" evidence="5">
    <location>
        <begin position="1948"/>
        <end position="1981"/>
    </location>
</feature>
<dbReference type="InterPro" id="IPR036465">
    <property type="entry name" value="vWFA_dom_sf"/>
</dbReference>
<keyword evidence="9" id="KW-1185">Reference proteome</keyword>
<reference evidence="8" key="1">
    <citation type="submission" date="2021-02" db="EMBL/GenBank/DDBJ databases">
        <authorList>
            <person name="Dougan E. K."/>
            <person name="Rhodes N."/>
            <person name="Thang M."/>
            <person name="Chan C."/>
        </authorList>
    </citation>
    <scope>NUCLEOTIDE SEQUENCE</scope>
</reference>
<dbReference type="Pfam" id="PF00092">
    <property type="entry name" value="VWA"/>
    <property type="match status" value="1"/>
</dbReference>
<dbReference type="CDD" id="cd00009">
    <property type="entry name" value="AAA"/>
    <property type="match status" value="1"/>
</dbReference>
<dbReference type="InterPro" id="IPR002035">
    <property type="entry name" value="VWF_A"/>
</dbReference>
<dbReference type="Gene3D" id="3.40.720.10">
    <property type="entry name" value="Alkaline Phosphatase, subunit A"/>
    <property type="match status" value="1"/>
</dbReference>
<dbReference type="Pfam" id="PF17863">
    <property type="entry name" value="AAA_lid_2"/>
    <property type="match status" value="1"/>
</dbReference>
<dbReference type="GO" id="GO:0004035">
    <property type="term" value="F:alkaline phosphatase activity"/>
    <property type="evidence" value="ECO:0007669"/>
    <property type="project" value="InterPro"/>
</dbReference>
<evidence type="ECO:0000256" key="5">
    <source>
        <dbReference type="PROSITE-ProRule" id="PRU00339"/>
    </source>
</evidence>
<dbReference type="OrthoDB" id="444631at2759"/>
<dbReference type="SUPFAM" id="SSF53649">
    <property type="entry name" value="Alkaline phosphatase-like"/>
    <property type="match status" value="1"/>
</dbReference>
<dbReference type="SUPFAM" id="SSF48452">
    <property type="entry name" value="TPR-like"/>
    <property type="match status" value="1"/>
</dbReference>
<feature type="transmembrane region" description="Helical" evidence="6">
    <location>
        <begin position="1155"/>
        <end position="1174"/>
    </location>
</feature>
<dbReference type="InterPro" id="IPR041628">
    <property type="entry name" value="ChlI/MoxR_AAA_lid"/>
</dbReference>
<keyword evidence="2" id="KW-0547">Nucleotide-binding</keyword>
<feature type="domain" description="VWFA" evidence="7">
    <location>
        <begin position="1362"/>
        <end position="1546"/>
    </location>
</feature>
<dbReference type="SMART" id="SM00327">
    <property type="entry name" value="VWA"/>
    <property type="match status" value="2"/>
</dbReference>
<comment type="caution">
    <text evidence="8">The sequence shown here is derived from an EMBL/GenBank/DDBJ whole genome shotgun (WGS) entry which is preliminary data.</text>
</comment>
<dbReference type="PROSITE" id="PS50005">
    <property type="entry name" value="TPR"/>
    <property type="match status" value="1"/>
</dbReference>
<dbReference type="PANTHER" id="PTHR42759:SF1">
    <property type="entry name" value="MAGNESIUM-CHELATASE SUBUNIT CHLD"/>
    <property type="match status" value="1"/>
</dbReference>
<evidence type="ECO:0000256" key="4">
    <source>
        <dbReference type="ARBA" id="ARBA00023444"/>
    </source>
</evidence>
<dbReference type="PANTHER" id="PTHR42759">
    <property type="entry name" value="MOXR FAMILY PROTEIN"/>
    <property type="match status" value="1"/>
</dbReference>
<protein>
    <recommendedName>
        <fullName evidence="1">magnesium chelatase</fullName>
        <ecNumber evidence="1">6.6.1.1</ecNumber>
    </recommendedName>
</protein>
<dbReference type="InterPro" id="IPR025489">
    <property type="entry name" value="DUF4381"/>
</dbReference>
<dbReference type="InterPro" id="IPR002881">
    <property type="entry name" value="DUF58"/>
</dbReference>
<evidence type="ECO:0000259" key="7">
    <source>
        <dbReference type="PROSITE" id="PS50234"/>
    </source>
</evidence>
<gene>
    <name evidence="8" type="primary">phoV</name>
    <name evidence="8" type="ORF">SPIL2461_LOCUS7060</name>
</gene>
<dbReference type="InterPro" id="IPR057699">
    <property type="entry name" value="DUF7939"/>
</dbReference>
<dbReference type="SUPFAM" id="SSF53300">
    <property type="entry name" value="vWA-like"/>
    <property type="match status" value="3"/>
</dbReference>
<keyword evidence="6" id="KW-0472">Membrane</keyword>
<keyword evidence="5" id="KW-0802">TPR repeat</keyword>
<dbReference type="Pfam" id="PF00515">
    <property type="entry name" value="TPR_1"/>
    <property type="match status" value="1"/>
</dbReference>
<dbReference type="Gene3D" id="1.10.8.80">
    <property type="entry name" value="Magnesium chelatase subunit I, C-Terminal domain"/>
    <property type="match status" value="1"/>
</dbReference>
<evidence type="ECO:0000313" key="9">
    <source>
        <dbReference type="Proteomes" id="UP000649617"/>
    </source>
</evidence>
<name>A0A812NG83_SYMPI</name>
<dbReference type="GO" id="GO:0016887">
    <property type="term" value="F:ATP hydrolysis activity"/>
    <property type="evidence" value="ECO:0007669"/>
    <property type="project" value="InterPro"/>
</dbReference>
<dbReference type="SMART" id="SM00028">
    <property type="entry name" value="TPR"/>
    <property type="match status" value="1"/>
</dbReference>
<dbReference type="Pfam" id="PF14316">
    <property type="entry name" value="DUF4381"/>
    <property type="match status" value="1"/>
</dbReference>
<evidence type="ECO:0000256" key="2">
    <source>
        <dbReference type="ARBA" id="ARBA00022741"/>
    </source>
</evidence>
<dbReference type="FunFam" id="3.40.50.300:FF:000640">
    <property type="entry name" value="MoxR family ATPase"/>
    <property type="match status" value="1"/>
</dbReference>
<dbReference type="GO" id="GO:0005524">
    <property type="term" value="F:ATP binding"/>
    <property type="evidence" value="ECO:0007669"/>
    <property type="project" value="UniProtKB-KW"/>
</dbReference>
<dbReference type="Pfam" id="PF13519">
    <property type="entry name" value="VWA_2"/>
    <property type="match status" value="1"/>
</dbReference>
<evidence type="ECO:0000256" key="1">
    <source>
        <dbReference type="ARBA" id="ARBA00012825"/>
    </source>
</evidence>
<proteinExistence type="predicted"/>
<dbReference type="GO" id="GO:0016851">
    <property type="term" value="F:magnesium chelatase activity"/>
    <property type="evidence" value="ECO:0007669"/>
    <property type="project" value="UniProtKB-EC"/>
</dbReference>
<dbReference type="InterPro" id="IPR011990">
    <property type="entry name" value="TPR-like_helical_dom_sf"/>
</dbReference>
<feature type="transmembrane region" description="Helical" evidence="6">
    <location>
        <begin position="1267"/>
        <end position="1287"/>
    </location>
</feature>
<dbReference type="Gene3D" id="1.25.40.10">
    <property type="entry name" value="Tetratricopeptide repeat domain"/>
    <property type="match status" value="1"/>
</dbReference>
<dbReference type="InterPro" id="IPR019734">
    <property type="entry name" value="TPR_rpt"/>
</dbReference>
<keyword evidence="6" id="KW-1133">Transmembrane helix</keyword>
<dbReference type="SUPFAM" id="SSF52540">
    <property type="entry name" value="P-loop containing nucleoside triphosphate hydrolases"/>
    <property type="match status" value="1"/>
</dbReference>
<dbReference type="EC" id="6.6.1.1" evidence="1"/>
<keyword evidence="3" id="KW-0067">ATP-binding</keyword>
<dbReference type="Pfam" id="PF07726">
    <property type="entry name" value="AAA_3"/>
    <property type="match status" value="1"/>
</dbReference>
<comment type="pathway">
    <text evidence="4">Porphyrin-containing compound metabolism.</text>
</comment>
<dbReference type="Gene3D" id="3.30.1360.150">
    <property type="match status" value="1"/>
</dbReference>
<dbReference type="InterPro" id="IPR002591">
    <property type="entry name" value="Phosphodiest/P_Trfase"/>
</dbReference>
<organism evidence="8 9">
    <name type="scientific">Symbiodinium pilosum</name>
    <name type="common">Dinoflagellate</name>
    <dbReference type="NCBI Taxonomy" id="2952"/>
    <lineage>
        <taxon>Eukaryota</taxon>
        <taxon>Sar</taxon>
        <taxon>Alveolata</taxon>
        <taxon>Dinophyceae</taxon>
        <taxon>Suessiales</taxon>
        <taxon>Symbiodiniaceae</taxon>
        <taxon>Symbiodinium</taxon>
    </lineage>
</organism>
<dbReference type="Gene3D" id="3.40.50.300">
    <property type="entry name" value="P-loop containing nucleotide triphosphate hydrolases"/>
    <property type="match status" value="1"/>
</dbReference>
<dbReference type="InterPro" id="IPR017850">
    <property type="entry name" value="Alkaline_phosphatase_core_sf"/>
</dbReference>
<evidence type="ECO:0000313" key="8">
    <source>
        <dbReference type="EMBL" id="CAE7311570.1"/>
    </source>
</evidence>
<dbReference type="InterPro" id="IPR011703">
    <property type="entry name" value="ATPase_AAA-3"/>
</dbReference>
<dbReference type="Gene3D" id="3.40.50.410">
    <property type="entry name" value="von Willebrand factor, type A domain"/>
    <property type="match status" value="2"/>
</dbReference>
<dbReference type="CDD" id="cd16016">
    <property type="entry name" value="AP-SPAP"/>
    <property type="match status" value="1"/>
</dbReference>
<dbReference type="PROSITE" id="PS50234">
    <property type="entry name" value="VWFA"/>
    <property type="match status" value="1"/>
</dbReference>
<dbReference type="Pfam" id="PF01882">
    <property type="entry name" value="DUF58"/>
    <property type="match status" value="1"/>
</dbReference>
<dbReference type="InterPro" id="IPR027417">
    <property type="entry name" value="P-loop_NTPase"/>
</dbReference>
<accession>A0A812NG83</accession>
<dbReference type="Pfam" id="PF25607">
    <property type="entry name" value="DUF7939"/>
    <property type="match status" value="1"/>
</dbReference>
<dbReference type="InterPro" id="IPR026263">
    <property type="entry name" value="Alkaline_phosphatase_prok"/>
</dbReference>
<sequence length="2486" mass="273900">MDSRQQVNQLRERVCASIIGQEDIVDRLIIGLLANGNLLIEGLPGLAKTRAVKSLAKNLAADFSRIQFTPDLLPADITGTEVLHTTDAGHEFRFDPGPIFANIVLADEINRAPAKVQAALLEAMEERQVTVAGTTHKMPPLFTVMATQNPVEQEGTYPLPEAQMDRFLMHIYIDYGNEASEGQIIRLVRGEEHPEQNKIAGEDNTSPARPEPIPQEAVFAARDEISVVTVSDIVERYMVDIIFATRYPERYNEDLRRWIQIGASPRGALALDRCARAKAWLAGRDHVLPEDVRDMAHDCLRHRLTLSYEASADGLSANNVIDQLLDQAFAADNTTKPRLVLQITVDALRGDLPTRYAHVLGEGGFRYLMDEGIRYTNAHYQHANTETIVGHASLATGTTPSVHGMVANVWFDRDQDRLVYNIEDANYRLLTQGADVDASTEIDPTQKAAKVEGRSPAALLTSTFSDELAMHFAGQSKIFGVSVKDRGAVSLAGHAGKAFWFSKATGEFVTSTYYYEQYPDWVKTWNARKPAQAYAGKTWSLLNKPSTYLFGDADNREYETDFPGFGRTFPHAYGAGDDKYFTTRLTLSPAGDKLTLDFAKKLLIEEKLGQDDVPDYLSVSFSSTDYVGHVFGASSLESEDNLAHLDRTLADLLAHVDKHVGLDNTLIVLSADHGQPEVPGYLHERGIHTGHYFDTEALDRTPAIQALKARFDIGEELIEAFYQPYIYLNRELIKEKGLDQRTVEEAVAEEMLKFKGVAAAVSGTALRSAELPDSMINTAVLNNAHSKRSGDIYLVFEQSVFINDFDGLIVASVHGSPWRYDTFVPVIFAGAGLTPMHVSNPLPEVQGDCPDSRVYADLDELVRLQFAAQGFSFLPRQPVHSVLYGRHASRLRGRGLNFEELRAYVPGDDIRNVDWKATARAGEPTLRVYTEERDRPVWLLVNQRQSMFFGSKERTKSVTAAEVAALTAWRVLGAGDRVGALVFDDNDIQMIRPQRSRDQVMRVLGAIVKKNHQLNADNPQTANPAIISQVLERLRPHAKHDCLICMIGDGSGFDERVQDQVTELNAHNDLIFAMIYDAFEAELPNAGPLTVSDAARHLLFDSGNRNLRDRYKADFEARLEIGGAVSETTDPGSLSRLHDIVLPDPVFWWPPAPSWYVLVTLLLLTLVLGTWWGWQRWQARRYRRQALDELRVLRERNDDPKSAATQILIILKRTALVGFPRAEVARLSGGPWWAFLDRTGADTTFASDFGPLNAGLSHIRHQAKTHLMLQFSHIFVLLLLPLPWLSARLLSQYRERRLAVRAPFLDRLAQLTGQTPAAPTGQLSAARGQRLLHWAVWALVLIALARPQWLEEPLTQTLPMRDLLVAIDLSGSMATEDFADASGAQVARLTAVKSVLSEFLKRREDDRIGLIVFGSAAFVQAPFTADGTLLQDMLAETEVRMAGPRTMLGDAIGLAITLFDRSDVEERLLIVLTDGNDTGSMVPPQRAAEIARDKDILIYTVGVGDPTAVGEESLDEVVLESVAGTTGGRYFHAADGVELETIYAELDRLNPRKVDTVSFSKSRGSRTLTELAELHLLRPLWLLALLPAGLLVWLWRRRQADVAWRQVMAPHLLTHLLTDEEQSSSRVPPMYLIAAFWCLATLALAGPSWQREPTPFADDQAALVIALYLGPSMLAADIQPTRLQRSVHKIQDLLELRKGARVALIAYAGSAHRVVPFTTDSNLIKTFAAELAPDLMPLQGNNPRAAIKMAQEMFTQADQVGSVLVITDNLDPAALTELDSQIPLDVLGMAAAPGADAAATGPAAPALDRDAMSKAAGLLDGQLVEVTIDDDDVITLARRLDLRPTAVTTDDNQRWLGGSMVELRQHSPLPCRVLGLRIAMIIIIAGNTLGCSQDTWLTPEQQGERLFAAGDYAGAAQRYTDPMRIGAAWYRAGEFERAAMAYGQRASAQAHFNRGNALLMLGRYDDAIAAYDLSLQQRPVWPPATDNQTLARIRRARLQPPEDDAGGTGGLLAADEIVFDTTGRVNQAKGEETVDANTVCTAIRDQPVSARWLFIFLLLYTVLASPADAAEPTEPLDARVRAGLETTADVWVGQQIGLTVDILSPGSTFSKQRIYLPAVAGALILEDAVTTIYLNERIDGETWQVLRYRYPMFVQRSGTIEVPPVDVAFEVSPGFGQANVAFDLNTQSLSLSVNQPPGVTNLQNLVTTARFTLNVDVTPNKTELQVGDAVTRTITRTATGVSGMAFAPLPEHEIAGVAAYPEAPLIDDSSNRGELRGQRIDTATFVLQAEGEVDLPAIDLQWWDPQAAQLHVETIPALSLTVAANPELTATRDLEQQTPSGFLKWLYLLAAGVAGVLGWLLNRHLPSLKSHLRHRARLRAQTEPARFKQLQQACRKNDALLAYNAYLHWASADHAPAQALLASPPLKAAREKTQQAFITGDNTWRGKALADATQQARRAQQGANHRKAEHELAALNPTEATGIFPS</sequence>